<feature type="region of interest" description="Disordered" evidence="1">
    <location>
        <begin position="211"/>
        <end position="231"/>
    </location>
</feature>
<evidence type="ECO:0000256" key="1">
    <source>
        <dbReference type="SAM" id="MobiDB-lite"/>
    </source>
</evidence>
<dbReference type="Proteomes" id="UP000326924">
    <property type="component" value="Unassembled WGS sequence"/>
</dbReference>
<reference evidence="2 3" key="1">
    <citation type="submission" date="2019-09" db="EMBL/GenBank/DDBJ databases">
        <title>Draft genome of the ectomycorrhizal ascomycete Sphaerosporella brunnea.</title>
        <authorList>
            <consortium name="DOE Joint Genome Institute"/>
            <person name="Benucci G.M."/>
            <person name="Marozzi G."/>
            <person name="Antonielli L."/>
            <person name="Sanchez S."/>
            <person name="Marco P."/>
            <person name="Wang X."/>
            <person name="Falini L.B."/>
            <person name="Barry K."/>
            <person name="Haridas S."/>
            <person name="Lipzen A."/>
            <person name="Labutti K."/>
            <person name="Grigoriev I.V."/>
            <person name="Murat C."/>
            <person name="Martin F."/>
            <person name="Albertini E."/>
            <person name="Donnini D."/>
            <person name="Bonito G."/>
        </authorList>
    </citation>
    <scope>NUCLEOTIDE SEQUENCE [LARGE SCALE GENOMIC DNA]</scope>
    <source>
        <strain evidence="2 3">Sb_GMNB300</strain>
    </source>
</reference>
<organism evidence="2 3">
    <name type="scientific">Sphaerosporella brunnea</name>
    <dbReference type="NCBI Taxonomy" id="1250544"/>
    <lineage>
        <taxon>Eukaryota</taxon>
        <taxon>Fungi</taxon>
        <taxon>Dikarya</taxon>
        <taxon>Ascomycota</taxon>
        <taxon>Pezizomycotina</taxon>
        <taxon>Pezizomycetes</taxon>
        <taxon>Pezizales</taxon>
        <taxon>Pyronemataceae</taxon>
        <taxon>Sphaerosporella</taxon>
    </lineage>
</organism>
<sequence>MSKLHLRDVIKLEDDNFTQWKPQTKNILIKEGEWAIVCGRSKRPVVPDPSDSSSSSALIQKAIEARDAWDTTAESASASIQLSLGSKALQRVSHIDHAEPKLMWDEINKIAIYDDFLIAILVAGLPPSYQAFVAGLINSLRLKDSEDLGPTDLKMVIDSLLDKEKRMDLDKVTGSSAFSAARRSISCSHCKKAGHGVEKCCEKHPEFRPKKFNKKKSPKDESDDENIKSTEPSASPAVFRVWRTTAFMAWSTGGVGVLDWLMDTCASDHMARCRISFDEGNYTAVMGKV</sequence>
<evidence type="ECO:0000313" key="2">
    <source>
        <dbReference type="EMBL" id="KAA8912632.1"/>
    </source>
</evidence>
<protein>
    <submittedName>
        <fullName evidence="2">Uncharacterized protein</fullName>
    </submittedName>
</protein>
<proteinExistence type="predicted"/>
<dbReference type="InParanoid" id="A0A5J5F6M1"/>
<dbReference type="EMBL" id="VXIS01000021">
    <property type="protein sequence ID" value="KAA8912632.1"/>
    <property type="molecule type" value="Genomic_DNA"/>
</dbReference>
<dbReference type="AlphaFoldDB" id="A0A5J5F6M1"/>
<gene>
    <name evidence="2" type="ORF">FN846DRAFT_993634</name>
</gene>
<keyword evidence="3" id="KW-1185">Reference proteome</keyword>
<name>A0A5J5F6M1_9PEZI</name>
<accession>A0A5J5F6M1</accession>
<comment type="caution">
    <text evidence="2">The sequence shown here is derived from an EMBL/GenBank/DDBJ whole genome shotgun (WGS) entry which is preliminary data.</text>
</comment>
<evidence type="ECO:0000313" key="3">
    <source>
        <dbReference type="Proteomes" id="UP000326924"/>
    </source>
</evidence>